<dbReference type="AlphaFoldDB" id="A0AAV5KP97"/>
<protein>
    <recommendedName>
        <fullName evidence="7">Epidermal patterning factor-like protein</fullName>
    </recommendedName>
</protein>
<dbReference type="GO" id="GO:0005576">
    <property type="term" value="C:extracellular region"/>
    <property type="evidence" value="ECO:0007669"/>
    <property type="project" value="UniProtKB-SubCell"/>
</dbReference>
<evidence type="ECO:0000256" key="6">
    <source>
        <dbReference type="ARBA" id="ARBA00023157"/>
    </source>
</evidence>
<dbReference type="GO" id="GO:0010052">
    <property type="term" value="P:guard cell differentiation"/>
    <property type="evidence" value="ECO:0007669"/>
    <property type="project" value="UniProtKB-UniRule"/>
</dbReference>
<evidence type="ECO:0000256" key="4">
    <source>
        <dbReference type="ARBA" id="ARBA00022525"/>
    </source>
</evidence>
<keyword evidence="9" id="KW-1185">Reference proteome</keyword>
<evidence type="ECO:0000256" key="2">
    <source>
        <dbReference type="ARBA" id="ARBA00008127"/>
    </source>
</evidence>
<evidence type="ECO:0000256" key="3">
    <source>
        <dbReference type="ARBA" id="ARBA00022473"/>
    </source>
</evidence>
<dbReference type="Proteomes" id="UP001054252">
    <property type="component" value="Unassembled WGS sequence"/>
</dbReference>
<evidence type="ECO:0000313" key="8">
    <source>
        <dbReference type="EMBL" id="GKV26481.1"/>
    </source>
</evidence>
<gene>
    <name evidence="8" type="ORF">SLEP1_g35771</name>
</gene>
<sequence length="73" mass="8227">MKGSLPVACHAKCNQCKPCIPIEVSIQAMEVQENEYYPLVWKCICQKTIFSPKSRAGGFFIQGLDLFSKGMRK</sequence>
<organism evidence="8 9">
    <name type="scientific">Rubroshorea leprosula</name>
    <dbReference type="NCBI Taxonomy" id="152421"/>
    <lineage>
        <taxon>Eukaryota</taxon>
        <taxon>Viridiplantae</taxon>
        <taxon>Streptophyta</taxon>
        <taxon>Embryophyta</taxon>
        <taxon>Tracheophyta</taxon>
        <taxon>Spermatophyta</taxon>
        <taxon>Magnoliopsida</taxon>
        <taxon>eudicotyledons</taxon>
        <taxon>Gunneridae</taxon>
        <taxon>Pentapetalae</taxon>
        <taxon>rosids</taxon>
        <taxon>malvids</taxon>
        <taxon>Malvales</taxon>
        <taxon>Dipterocarpaceae</taxon>
        <taxon>Rubroshorea</taxon>
    </lineage>
</organism>
<comment type="similarity">
    <text evidence="2 7">Belongs to the plant cysteine rich small secretory peptide family. Epidermal patterning factor subfamily.</text>
</comment>
<comment type="caution">
    <text evidence="8">The sequence shown here is derived from an EMBL/GenBank/DDBJ whole genome shotgun (WGS) entry which is preliminary data.</text>
</comment>
<comment type="function">
    <text evidence="7">Controls stomatal patterning.</text>
</comment>
<proteinExistence type="inferred from homology"/>
<dbReference type="PANTHER" id="PTHR33109">
    <property type="entry name" value="EPIDERMAL PATTERNING FACTOR-LIKE PROTEIN 4"/>
    <property type="match status" value="1"/>
</dbReference>
<dbReference type="EMBL" id="BPVZ01000072">
    <property type="protein sequence ID" value="GKV26481.1"/>
    <property type="molecule type" value="Genomic_DNA"/>
</dbReference>
<keyword evidence="3 7" id="KW-0217">Developmental protein</keyword>
<dbReference type="Pfam" id="PF17181">
    <property type="entry name" value="EPF"/>
    <property type="match status" value="1"/>
</dbReference>
<evidence type="ECO:0000256" key="1">
    <source>
        <dbReference type="ARBA" id="ARBA00004613"/>
    </source>
</evidence>
<evidence type="ECO:0000256" key="5">
    <source>
        <dbReference type="ARBA" id="ARBA00022729"/>
    </source>
</evidence>
<accession>A0AAV5KP97</accession>
<reference evidence="8 9" key="1">
    <citation type="journal article" date="2021" name="Commun. Biol.">
        <title>The genome of Shorea leprosula (Dipterocarpaceae) highlights the ecological relevance of drought in aseasonal tropical rainforests.</title>
        <authorList>
            <person name="Ng K.K.S."/>
            <person name="Kobayashi M.J."/>
            <person name="Fawcett J.A."/>
            <person name="Hatakeyama M."/>
            <person name="Paape T."/>
            <person name="Ng C.H."/>
            <person name="Ang C.C."/>
            <person name="Tnah L.H."/>
            <person name="Lee C.T."/>
            <person name="Nishiyama T."/>
            <person name="Sese J."/>
            <person name="O'Brien M.J."/>
            <person name="Copetti D."/>
            <person name="Mohd Noor M.I."/>
            <person name="Ong R.C."/>
            <person name="Putra M."/>
            <person name="Sireger I.Z."/>
            <person name="Indrioko S."/>
            <person name="Kosugi Y."/>
            <person name="Izuno A."/>
            <person name="Isagi Y."/>
            <person name="Lee S.L."/>
            <person name="Shimizu K.K."/>
        </authorList>
    </citation>
    <scope>NUCLEOTIDE SEQUENCE [LARGE SCALE GENOMIC DNA]</scope>
    <source>
        <strain evidence="8">214</strain>
    </source>
</reference>
<comment type="subcellular location">
    <subcellularLocation>
        <location evidence="1 7">Secreted</location>
    </subcellularLocation>
</comment>
<dbReference type="PANTHER" id="PTHR33109:SF49">
    <property type="entry name" value="EPIDERMAL PATTERNING FACTOR-LIKE PROTEIN"/>
    <property type="match status" value="1"/>
</dbReference>
<evidence type="ECO:0000313" key="9">
    <source>
        <dbReference type="Proteomes" id="UP001054252"/>
    </source>
</evidence>
<keyword evidence="5" id="KW-0732">Signal</keyword>
<name>A0AAV5KP97_9ROSI</name>
<evidence type="ECO:0000256" key="7">
    <source>
        <dbReference type="RuleBase" id="RU367102"/>
    </source>
</evidence>
<keyword evidence="4 7" id="KW-0964">Secreted</keyword>
<dbReference type="InterPro" id="IPR039455">
    <property type="entry name" value="EPFL"/>
</dbReference>
<keyword evidence="6" id="KW-1015">Disulfide bond</keyword>